<organism evidence="7 8">
    <name type="scientific">Lagenidium giganteum</name>
    <dbReference type="NCBI Taxonomy" id="4803"/>
    <lineage>
        <taxon>Eukaryota</taxon>
        <taxon>Sar</taxon>
        <taxon>Stramenopiles</taxon>
        <taxon>Oomycota</taxon>
        <taxon>Peronosporomycetes</taxon>
        <taxon>Pythiales</taxon>
        <taxon>Pythiaceae</taxon>
    </lineage>
</organism>
<accession>A0AAV2ZB62</accession>
<dbReference type="EMBL" id="DAKRPA010000018">
    <property type="protein sequence ID" value="DBA03556.1"/>
    <property type="molecule type" value="Genomic_DNA"/>
</dbReference>
<evidence type="ECO:0000256" key="2">
    <source>
        <dbReference type="ARBA" id="ARBA00023125"/>
    </source>
</evidence>
<keyword evidence="8" id="KW-1185">Reference proteome</keyword>
<proteinExistence type="inferred from homology"/>
<keyword evidence="3" id="KW-0539">Nucleus</keyword>
<dbReference type="InterPro" id="IPR036388">
    <property type="entry name" value="WH-like_DNA-bd_sf"/>
</dbReference>
<dbReference type="InterPro" id="IPR036390">
    <property type="entry name" value="WH_DNA-bd_sf"/>
</dbReference>
<sequence length="422" mass="46428">MPPGIATGFVRKLYRILDHESAEIVAWDASGASFSIHDSDKLNDTILPRYFRGRLCAFRQQLIDHGFEQVECEDNENRECYRHENFLRRCPERLSLIVRNPKPKRKGGATMVAKPTLNSPSARSPKALSLQANGVPAVASPANSGDLMVPLKVNLSTNTVMLKRHRAAQDGADSGDKRARSSPHAANHGGHSGTPSPSNQQRRLPANPLFARDRKGADQAFNRMTEVITALLPKSSELPEPISYLNQKAPSPPSSVASSTPPVFSDDMIKSALYFLVSSSTTGTENVAANNPAKAFGDEVNNSLAFPPPVMPVTGENPLFSSKKESMDDDDEDSVWNLLMASSIDRVKTVISDVNSPQERMNLIIRERERLEQQRKQLMQNTKPPLQPRAQAPAASTTKTRPTHHDDDHDSLEPTIHTHASK</sequence>
<evidence type="ECO:0000256" key="1">
    <source>
        <dbReference type="ARBA" id="ARBA00004123"/>
    </source>
</evidence>
<dbReference type="GO" id="GO:0003700">
    <property type="term" value="F:DNA-binding transcription factor activity"/>
    <property type="evidence" value="ECO:0007669"/>
    <property type="project" value="InterPro"/>
</dbReference>
<dbReference type="SUPFAM" id="SSF46785">
    <property type="entry name" value="Winged helix' DNA-binding domain"/>
    <property type="match status" value="1"/>
</dbReference>
<feature type="region of interest" description="Disordered" evidence="5">
    <location>
        <begin position="101"/>
        <end position="128"/>
    </location>
</feature>
<reference evidence="7" key="1">
    <citation type="submission" date="2022-11" db="EMBL/GenBank/DDBJ databases">
        <authorList>
            <person name="Morgan W.R."/>
            <person name="Tartar A."/>
        </authorList>
    </citation>
    <scope>NUCLEOTIDE SEQUENCE</scope>
    <source>
        <strain evidence="7">ARSEF 373</strain>
    </source>
</reference>
<keyword evidence="2" id="KW-0238">DNA-binding</keyword>
<name>A0AAV2ZB62_9STRA</name>
<dbReference type="GO" id="GO:0005634">
    <property type="term" value="C:nucleus"/>
    <property type="evidence" value="ECO:0007669"/>
    <property type="project" value="UniProtKB-SubCell"/>
</dbReference>
<feature type="compositionally biased region" description="Polar residues" evidence="5">
    <location>
        <begin position="193"/>
        <end position="202"/>
    </location>
</feature>
<evidence type="ECO:0000256" key="3">
    <source>
        <dbReference type="ARBA" id="ARBA00023242"/>
    </source>
</evidence>
<dbReference type="PANTHER" id="PTHR10015:SF206">
    <property type="entry name" value="HSF-TYPE DNA-BINDING DOMAIN-CONTAINING PROTEIN"/>
    <property type="match status" value="1"/>
</dbReference>
<evidence type="ECO:0000313" key="8">
    <source>
        <dbReference type="Proteomes" id="UP001146120"/>
    </source>
</evidence>
<gene>
    <name evidence="7" type="ORF">N0F65_011457</name>
</gene>
<feature type="compositionally biased region" description="Basic and acidic residues" evidence="5">
    <location>
        <begin position="403"/>
        <end position="412"/>
    </location>
</feature>
<feature type="region of interest" description="Disordered" evidence="5">
    <location>
        <begin position="167"/>
        <end position="204"/>
    </location>
</feature>
<feature type="region of interest" description="Disordered" evidence="5">
    <location>
        <begin position="373"/>
        <end position="422"/>
    </location>
</feature>
<comment type="subcellular location">
    <subcellularLocation>
        <location evidence="1">Nucleus</location>
    </subcellularLocation>
</comment>
<dbReference type="PANTHER" id="PTHR10015">
    <property type="entry name" value="HEAT SHOCK TRANSCRIPTION FACTOR"/>
    <property type="match status" value="1"/>
</dbReference>
<evidence type="ECO:0000259" key="6">
    <source>
        <dbReference type="SMART" id="SM00415"/>
    </source>
</evidence>
<dbReference type="Gene3D" id="1.10.10.10">
    <property type="entry name" value="Winged helix-like DNA-binding domain superfamily/Winged helix DNA-binding domain"/>
    <property type="match status" value="1"/>
</dbReference>
<dbReference type="SMART" id="SM00415">
    <property type="entry name" value="HSF"/>
    <property type="match status" value="1"/>
</dbReference>
<evidence type="ECO:0000256" key="5">
    <source>
        <dbReference type="SAM" id="MobiDB-lite"/>
    </source>
</evidence>
<evidence type="ECO:0000313" key="7">
    <source>
        <dbReference type="EMBL" id="DBA03556.1"/>
    </source>
</evidence>
<feature type="domain" description="HSF-type DNA-binding" evidence="6">
    <location>
        <begin position="5"/>
        <end position="100"/>
    </location>
</feature>
<comment type="caution">
    <text evidence="7">The sequence shown here is derived from an EMBL/GenBank/DDBJ whole genome shotgun (WGS) entry which is preliminary data.</text>
</comment>
<dbReference type="Pfam" id="PF00447">
    <property type="entry name" value="HSF_DNA-bind"/>
    <property type="match status" value="1"/>
</dbReference>
<dbReference type="GO" id="GO:0043565">
    <property type="term" value="F:sequence-specific DNA binding"/>
    <property type="evidence" value="ECO:0007669"/>
    <property type="project" value="InterPro"/>
</dbReference>
<protein>
    <recommendedName>
        <fullName evidence="6">HSF-type DNA-binding domain-containing protein</fullName>
    </recommendedName>
</protein>
<evidence type="ECO:0000256" key="4">
    <source>
        <dbReference type="RuleBase" id="RU004020"/>
    </source>
</evidence>
<reference evidence="7" key="2">
    <citation type="journal article" date="2023" name="Microbiol Resour">
        <title>Decontamination and Annotation of the Draft Genome Sequence of the Oomycete Lagenidium giganteum ARSEF 373.</title>
        <authorList>
            <person name="Morgan W.R."/>
            <person name="Tartar A."/>
        </authorList>
    </citation>
    <scope>NUCLEOTIDE SEQUENCE</scope>
    <source>
        <strain evidence="7">ARSEF 373</strain>
    </source>
</reference>
<dbReference type="AlphaFoldDB" id="A0AAV2ZB62"/>
<dbReference type="InterPro" id="IPR000232">
    <property type="entry name" value="HSF_DNA-bd"/>
</dbReference>
<comment type="similarity">
    <text evidence="4">Belongs to the HSF family.</text>
</comment>
<dbReference type="Proteomes" id="UP001146120">
    <property type="component" value="Unassembled WGS sequence"/>
</dbReference>